<dbReference type="OMA" id="ETECERQ"/>
<dbReference type="Proteomes" id="UP000268350">
    <property type="component" value="Unassembled WGS sequence"/>
</dbReference>
<protein>
    <submittedName>
        <fullName evidence="3">Blast:Polyamine-modulated factor 1-binding protein 1</fullName>
    </submittedName>
</protein>
<dbReference type="OrthoDB" id="7875793at2759"/>
<feature type="region of interest" description="Disordered" evidence="2">
    <location>
        <begin position="1"/>
        <end position="22"/>
    </location>
</feature>
<accession>A0A3B0J9Y3</accession>
<organism evidence="3 4">
    <name type="scientific">Drosophila guanche</name>
    <name type="common">Fruit fly</name>
    <dbReference type="NCBI Taxonomy" id="7266"/>
    <lineage>
        <taxon>Eukaryota</taxon>
        <taxon>Metazoa</taxon>
        <taxon>Ecdysozoa</taxon>
        <taxon>Arthropoda</taxon>
        <taxon>Hexapoda</taxon>
        <taxon>Insecta</taxon>
        <taxon>Pterygota</taxon>
        <taxon>Neoptera</taxon>
        <taxon>Endopterygota</taxon>
        <taxon>Diptera</taxon>
        <taxon>Brachycera</taxon>
        <taxon>Muscomorpha</taxon>
        <taxon>Ephydroidea</taxon>
        <taxon>Drosophilidae</taxon>
        <taxon>Drosophila</taxon>
        <taxon>Sophophora</taxon>
    </lineage>
</organism>
<dbReference type="GO" id="GO:0016192">
    <property type="term" value="P:vesicle-mediated transport"/>
    <property type="evidence" value="ECO:0007669"/>
    <property type="project" value="InterPro"/>
</dbReference>
<evidence type="ECO:0000313" key="4">
    <source>
        <dbReference type="Proteomes" id="UP000268350"/>
    </source>
</evidence>
<reference evidence="4" key="1">
    <citation type="submission" date="2018-01" db="EMBL/GenBank/DDBJ databases">
        <authorList>
            <person name="Alioto T."/>
            <person name="Alioto T."/>
        </authorList>
    </citation>
    <scope>NUCLEOTIDE SEQUENCE [LARGE SCALE GENOMIC DNA]</scope>
</reference>
<dbReference type="Gene3D" id="1.10.287.1490">
    <property type="match status" value="1"/>
</dbReference>
<dbReference type="AlphaFoldDB" id="A0A3B0J9Y3"/>
<evidence type="ECO:0000313" key="3">
    <source>
        <dbReference type="EMBL" id="SPP78765.1"/>
    </source>
</evidence>
<feature type="coiled-coil region" evidence="1">
    <location>
        <begin position="46"/>
        <end position="178"/>
    </location>
</feature>
<name>A0A3B0J9Y3_DROGU</name>
<keyword evidence="1" id="KW-0175">Coiled coil</keyword>
<dbReference type="InterPro" id="IPR010989">
    <property type="entry name" value="SNARE"/>
</dbReference>
<feature type="coiled-coil region" evidence="1">
    <location>
        <begin position="434"/>
        <end position="461"/>
    </location>
</feature>
<feature type="coiled-coil region" evidence="1">
    <location>
        <begin position="262"/>
        <end position="342"/>
    </location>
</feature>
<evidence type="ECO:0000256" key="2">
    <source>
        <dbReference type="SAM" id="MobiDB-lite"/>
    </source>
</evidence>
<evidence type="ECO:0000256" key="1">
    <source>
        <dbReference type="SAM" id="Coils"/>
    </source>
</evidence>
<keyword evidence="4" id="KW-1185">Reference proteome</keyword>
<gene>
    <name evidence="3" type="ORF">DGUA_6G011490</name>
</gene>
<dbReference type="GO" id="GO:0016020">
    <property type="term" value="C:membrane"/>
    <property type="evidence" value="ECO:0007669"/>
    <property type="project" value="InterPro"/>
</dbReference>
<proteinExistence type="predicted"/>
<dbReference type="STRING" id="7266.A0A3B0J9Y3"/>
<sequence>MEHANKERGQLAARNADKSRVEEQIQPLVDEWNALKEQRQKSDKSLKRVQLELGQVKADKEHLKAELEQLKQENWRLATKRDSSDALRLELQRIRELLEQARAEVERLSKLQADTVRDKDILSYELGRQREECAALKSSLRLAEKNSEQLIERLRGQRRSLELELQSLQAKMAEQSGDVGCSKCVQQLEEIRKLQKLSKRQAKQAKHSDHAPEQQEDLVAELKSKVEQFKAYIKASECPTQSAQQCNEPLEQQQSNMFHAQLQQAEEKYKRLKSSYQKVCAELEKRQCEIQQLQQAAEKHQRVESSYEGVRGELEKQLQQAAENHQRVESSYEEMCAELEERLYDIQQMKHTIVEVRGKMTKVMAKNSELNALVSKCRHGEQCIDDLKRGFDEECTNPDSERQSMNQVLAQWEAQKGEIKQLKTHWQKKMSAVQHEHQQEVDSLNERHREAMQTIQNYKRHVERLLKYKGRDASAHRHPREQQQ</sequence>
<dbReference type="SUPFAM" id="SSF47661">
    <property type="entry name" value="t-snare proteins"/>
    <property type="match status" value="1"/>
</dbReference>
<dbReference type="EMBL" id="OUUW01000003">
    <property type="protein sequence ID" value="SPP78765.1"/>
    <property type="molecule type" value="Genomic_DNA"/>
</dbReference>